<dbReference type="GeneID" id="303486158"/>
<organism evidence="3 4">
    <name type="scientific">Blastomonas fulva</name>
    <dbReference type="NCBI Taxonomy" id="1550728"/>
    <lineage>
        <taxon>Bacteria</taxon>
        <taxon>Pseudomonadati</taxon>
        <taxon>Pseudomonadota</taxon>
        <taxon>Alphaproteobacteria</taxon>
        <taxon>Sphingomonadales</taxon>
        <taxon>Sphingomonadaceae</taxon>
        <taxon>Blastomonas</taxon>
    </lineage>
</organism>
<accession>A0ABN5B4F2</accession>
<protein>
    <recommendedName>
        <fullName evidence="5">Phytase-like domain-containing protein</fullName>
    </recommendedName>
</protein>
<proteinExistence type="predicted"/>
<dbReference type="RefSeq" id="WP_117352425.1">
    <property type="nucleotide sequence ID" value="NZ_CP020083.1"/>
</dbReference>
<dbReference type="PROSITE" id="PS51257">
    <property type="entry name" value="PROKAR_LIPOPROTEIN"/>
    <property type="match status" value="1"/>
</dbReference>
<evidence type="ECO:0000256" key="2">
    <source>
        <dbReference type="SAM" id="SignalP"/>
    </source>
</evidence>
<evidence type="ECO:0008006" key="5">
    <source>
        <dbReference type="Google" id="ProtNLM"/>
    </source>
</evidence>
<name>A0ABN5B4F2_9SPHN</name>
<keyword evidence="2" id="KW-0732">Signal</keyword>
<keyword evidence="4" id="KW-1185">Reference proteome</keyword>
<dbReference type="Proteomes" id="UP000258016">
    <property type="component" value="Chromosome"/>
</dbReference>
<evidence type="ECO:0000256" key="1">
    <source>
        <dbReference type="SAM" id="MobiDB-lite"/>
    </source>
</evidence>
<feature type="signal peptide" evidence="2">
    <location>
        <begin position="1"/>
        <end position="20"/>
    </location>
</feature>
<feature type="region of interest" description="Disordered" evidence="1">
    <location>
        <begin position="27"/>
        <end position="66"/>
    </location>
</feature>
<evidence type="ECO:0000313" key="3">
    <source>
        <dbReference type="EMBL" id="ASR51972.1"/>
    </source>
</evidence>
<evidence type="ECO:0000313" key="4">
    <source>
        <dbReference type="Proteomes" id="UP000258016"/>
    </source>
</evidence>
<sequence>MTQTRPILAALPLLAATLLAACQAEPEKRAEAAQDPHQGIDLPPGHPAIALPGEGGAESNPAASGHPPVISLDGEGLRLVDPKSGATRPLAFGVDQAQLRLVAEKLKGPAKAGRNEECGAGPLSYLSWDDGLTLYSLDGLFAGWALDEAGAAVPAKPATGQPAPKLTTISGIGIGSSRTQLLDVYDATIEQTTLGTEFNAAGLSGILDGPGPKAKVTNLWSGVNCVFR</sequence>
<dbReference type="EMBL" id="CP020083">
    <property type="protein sequence ID" value="ASR51972.1"/>
    <property type="molecule type" value="Genomic_DNA"/>
</dbReference>
<reference evidence="3 4" key="1">
    <citation type="submission" date="2017-03" db="EMBL/GenBank/DDBJ databases">
        <title>Complete genome sequence of Blastomonas fulva degrading microcsystin LR.</title>
        <authorList>
            <person name="Lee H.-g."/>
            <person name="Jin L."/>
            <person name="oh H.-M."/>
        </authorList>
    </citation>
    <scope>NUCLEOTIDE SEQUENCE [LARGE SCALE GENOMIC DNA]</scope>
    <source>
        <strain evidence="3 4">T2</strain>
    </source>
</reference>
<feature type="chain" id="PRO_5047165547" description="Phytase-like domain-containing protein" evidence="2">
    <location>
        <begin position="21"/>
        <end position="228"/>
    </location>
</feature>
<gene>
    <name evidence="3" type="ORF">B5J99_11305</name>
</gene>